<protein>
    <submittedName>
        <fullName evidence="2">Uncharacterized protein</fullName>
    </submittedName>
</protein>
<gene>
    <name evidence="2" type="ORF">AVDCRST_MAG25-268</name>
</gene>
<sequence>ERGEGGGSAPDPPRHPRRPRLREPRGHPRGARLPQDRRGPTRGDRRTLRRAYRRVQGEGEPRERGRTLRSDRRRPGSTGHTEARGPPRPARCLDTRGRRGPARRQRGAAHERRAGPERRRPDRLRPRHRPDRDDSPGRGRGAGPQGSHAAAGLSPVRRQGGSGGGAGPRSLRRSPRHGSGREAGHNLHLRPFGDLGYRAEPGRGRPRAAHARSPDRRL</sequence>
<feature type="compositionally biased region" description="Basic and acidic residues" evidence="1">
    <location>
        <begin position="55"/>
        <end position="74"/>
    </location>
</feature>
<feature type="non-terminal residue" evidence="2">
    <location>
        <position position="218"/>
    </location>
</feature>
<dbReference type="AlphaFoldDB" id="A0A6J4R1F4"/>
<organism evidence="2">
    <name type="scientific">uncultured Rubrobacteraceae bacterium</name>
    <dbReference type="NCBI Taxonomy" id="349277"/>
    <lineage>
        <taxon>Bacteria</taxon>
        <taxon>Bacillati</taxon>
        <taxon>Actinomycetota</taxon>
        <taxon>Rubrobacteria</taxon>
        <taxon>Rubrobacterales</taxon>
        <taxon>Rubrobacteraceae</taxon>
        <taxon>environmental samples</taxon>
    </lineage>
</organism>
<evidence type="ECO:0000256" key="1">
    <source>
        <dbReference type="SAM" id="MobiDB-lite"/>
    </source>
</evidence>
<feature type="non-terminal residue" evidence="2">
    <location>
        <position position="1"/>
    </location>
</feature>
<dbReference type="EMBL" id="CADCVI010000019">
    <property type="protein sequence ID" value="CAA9457147.1"/>
    <property type="molecule type" value="Genomic_DNA"/>
</dbReference>
<reference evidence="2" key="1">
    <citation type="submission" date="2020-02" db="EMBL/GenBank/DDBJ databases">
        <authorList>
            <person name="Meier V. D."/>
        </authorList>
    </citation>
    <scope>NUCLEOTIDE SEQUENCE</scope>
    <source>
        <strain evidence="2">AVDCRST_MAG25</strain>
    </source>
</reference>
<feature type="region of interest" description="Disordered" evidence="1">
    <location>
        <begin position="1"/>
        <end position="218"/>
    </location>
</feature>
<accession>A0A6J4R1F4</accession>
<proteinExistence type="predicted"/>
<name>A0A6J4R1F4_9ACTN</name>
<feature type="compositionally biased region" description="Basic and acidic residues" evidence="1">
    <location>
        <begin position="81"/>
        <end position="97"/>
    </location>
</feature>
<feature type="compositionally biased region" description="Basic and acidic residues" evidence="1">
    <location>
        <begin position="108"/>
        <end position="137"/>
    </location>
</feature>
<feature type="compositionally biased region" description="Basic and acidic residues" evidence="1">
    <location>
        <begin position="34"/>
        <end position="46"/>
    </location>
</feature>
<feature type="compositionally biased region" description="Basic residues" evidence="1">
    <location>
        <begin position="98"/>
        <end position="107"/>
    </location>
</feature>
<evidence type="ECO:0000313" key="2">
    <source>
        <dbReference type="EMBL" id="CAA9457147.1"/>
    </source>
</evidence>